<sequence>MEKGIGGKLLDVIIDEAIKSRARMVVLETQSYNSKAITFYKKHGFEIIGFDRYAYSNHDPENHDMRIEMGRKL</sequence>
<dbReference type="Gene3D" id="3.40.630.30">
    <property type="match status" value="1"/>
</dbReference>
<dbReference type="Proteomes" id="UP000182471">
    <property type="component" value="Unassembled WGS sequence"/>
</dbReference>
<name>A0A1H9U7D2_9FIRM</name>
<keyword evidence="2" id="KW-0808">Transferase</keyword>
<dbReference type="Pfam" id="PF00583">
    <property type="entry name" value="Acetyltransf_1"/>
    <property type="match status" value="1"/>
</dbReference>
<keyword evidence="3" id="KW-1185">Reference proteome</keyword>
<organism evidence="2 3">
    <name type="scientific">Lachnobacterium bovis</name>
    <dbReference type="NCBI Taxonomy" id="140626"/>
    <lineage>
        <taxon>Bacteria</taxon>
        <taxon>Bacillati</taxon>
        <taxon>Bacillota</taxon>
        <taxon>Clostridia</taxon>
        <taxon>Lachnospirales</taxon>
        <taxon>Lachnospiraceae</taxon>
        <taxon>Lachnobacterium</taxon>
    </lineage>
</organism>
<gene>
    <name evidence="2" type="ORF">SAMN02910429_01968</name>
</gene>
<evidence type="ECO:0000313" key="2">
    <source>
        <dbReference type="EMBL" id="SES05259.1"/>
    </source>
</evidence>
<accession>A0A1H9U7D2</accession>
<evidence type="ECO:0000259" key="1">
    <source>
        <dbReference type="PROSITE" id="PS51186"/>
    </source>
</evidence>
<dbReference type="SUPFAM" id="SSF55729">
    <property type="entry name" value="Acyl-CoA N-acyltransferases (Nat)"/>
    <property type="match status" value="1"/>
</dbReference>
<dbReference type="InterPro" id="IPR000182">
    <property type="entry name" value="GNAT_dom"/>
</dbReference>
<dbReference type="PROSITE" id="PS51186">
    <property type="entry name" value="GNAT"/>
    <property type="match status" value="1"/>
</dbReference>
<reference evidence="3" key="1">
    <citation type="submission" date="2016-10" db="EMBL/GenBank/DDBJ databases">
        <authorList>
            <person name="Varghese N."/>
            <person name="Submissions S."/>
        </authorList>
    </citation>
    <scope>NUCLEOTIDE SEQUENCE [LARGE SCALE GENOMIC DNA]</scope>
    <source>
        <strain evidence="3">S1b</strain>
    </source>
</reference>
<dbReference type="InterPro" id="IPR016181">
    <property type="entry name" value="Acyl_CoA_acyltransferase"/>
</dbReference>
<feature type="domain" description="N-acetyltransferase" evidence="1">
    <location>
        <begin position="1"/>
        <end position="73"/>
    </location>
</feature>
<dbReference type="AlphaFoldDB" id="A0A1H9U7D2"/>
<evidence type="ECO:0000313" key="3">
    <source>
        <dbReference type="Proteomes" id="UP000182471"/>
    </source>
</evidence>
<proteinExistence type="predicted"/>
<dbReference type="EMBL" id="FOGW01000024">
    <property type="protein sequence ID" value="SES05259.1"/>
    <property type="molecule type" value="Genomic_DNA"/>
</dbReference>
<protein>
    <submittedName>
        <fullName evidence="2">Acetyltransferase (GNAT) family protein</fullName>
    </submittedName>
</protein>
<dbReference type="GO" id="GO:0016747">
    <property type="term" value="F:acyltransferase activity, transferring groups other than amino-acyl groups"/>
    <property type="evidence" value="ECO:0007669"/>
    <property type="project" value="InterPro"/>
</dbReference>
<dbReference type="RefSeq" id="WP_051532832.1">
    <property type="nucleotide sequence ID" value="NZ_FOGW01000024.1"/>
</dbReference>